<keyword evidence="4" id="KW-0805">Transcription regulation</keyword>
<dbReference type="InterPro" id="IPR002481">
    <property type="entry name" value="FUR"/>
</dbReference>
<keyword evidence="6" id="KW-0804">Transcription</keyword>
<evidence type="ECO:0000256" key="6">
    <source>
        <dbReference type="ARBA" id="ARBA00023163"/>
    </source>
</evidence>
<dbReference type="Gene3D" id="3.30.1490.190">
    <property type="match status" value="1"/>
</dbReference>
<evidence type="ECO:0000313" key="8">
    <source>
        <dbReference type="EMBL" id="CAB4910139.1"/>
    </source>
</evidence>
<protein>
    <submittedName>
        <fullName evidence="7">Unannotated protein</fullName>
    </submittedName>
</protein>
<dbReference type="InterPro" id="IPR036390">
    <property type="entry name" value="WH_DNA-bd_sf"/>
</dbReference>
<dbReference type="SUPFAM" id="SSF46785">
    <property type="entry name" value="Winged helix' DNA-binding domain"/>
    <property type="match status" value="1"/>
</dbReference>
<dbReference type="PANTHER" id="PTHR33202:SF7">
    <property type="entry name" value="FERRIC UPTAKE REGULATION PROTEIN"/>
    <property type="match status" value="1"/>
</dbReference>
<comment type="similarity">
    <text evidence="1">Belongs to the Fur family.</text>
</comment>
<dbReference type="Pfam" id="PF01475">
    <property type="entry name" value="FUR"/>
    <property type="match status" value="1"/>
</dbReference>
<dbReference type="CDD" id="cd07153">
    <property type="entry name" value="Fur_like"/>
    <property type="match status" value="1"/>
</dbReference>
<keyword evidence="2" id="KW-0678">Repressor</keyword>
<name>A0A6J6I8E5_9ZZZZ</name>
<accession>A0A6J6I8E5</accession>
<dbReference type="GO" id="GO:1900376">
    <property type="term" value="P:regulation of secondary metabolite biosynthetic process"/>
    <property type="evidence" value="ECO:0007669"/>
    <property type="project" value="TreeGrafter"/>
</dbReference>
<evidence type="ECO:0000256" key="1">
    <source>
        <dbReference type="ARBA" id="ARBA00007957"/>
    </source>
</evidence>
<gene>
    <name evidence="7" type="ORF">UFOPK1908_00940</name>
    <name evidence="8" type="ORF">UFOPK3576_01050</name>
</gene>
<dbReference type="InterPro" id="IPR036388">
    <property type="entry name" value="WH-like_DNA-bd_sf"/>
</dbReference>
<dbReference type="GO" id="GO:0000976">
    <property type="term" value="F:transcription cis-regulatory region binding"/>
    <property type="evidence" value="ECO:0007669"/>
    <property type="project" value="TreeGrafter"/>
</dbReference>
<dbReference type="Gene3D" id="1.10.10.10">
    <property type="entry name" value="Winged helix-like DNA-binding domain superfamily/Winged helix DNA-binding domain"/>
    <property type="match status" value="1"/>
</dbReference>
<evidence type="ECO:0000313" key="7">
    <source>
        <dbReference type="EMBL" id="CAB4622731.1"/>
    </source>
</evidence>
<evidence type="ECO:0000256" key="4">
    <source>
        <dbReference type="ARBA" id="ARBA00023015"/>
    </source>
</evidence>
<sequence>MTTKNWDDYLRDHGVRITPQRQMVIKAVADLEHATAEEILNQIQLVSSAVNLSTVYRALDVLEDIGLVAHAHLGHGAPTFFLVDDRTHIHLVCDICSKVTCTGANLANELGMRLDTEHDFDLDLTHLAIHGTCSKCRYMDTAAYI</sequence>
<reference evidence="7" key="1">
    <citation type="submission" date="2020-05" db="EMBL/GenBank/DDBJ databases">
        <authorList>
            <person name="Chiriac C."/>
            <person name="Salcher M."/>
            <person name="Ghai R."/>
            <person name="Kavagutti S V."/>
        </authorList>
    </citation>
    <scope>NUCLEOTIDE SEQUENCE</scope>
</reference>
<proteinExistence type="inferred from homology"/>
<organism evidence="7">
    <name type="scientific">freshwater metagenome</name>
    <dbReference type="NCBI Taxonomy" id="449393"/>
    <lineage>
        <taxon>unclassified sequences</taxon>
        <taxon>metagenomes</taxon>
        <taxon>ecological metagenomes</taxon>
    </lineage>
</organism>
<keyword evidence="5" id="KW-0238">DNA-binding</keyword>
<dbReference type="InterPro" id="IPR043135">
    <property type="entry name" value="Fur_C"/>
</dbReference>
<dbReference type="AlphaFoldDB" id="A0A6J6I8E5"/>
<dbReference type="GO" id="GO:0045892">
    <property type="term" value="P:negative regulation of DNA-templated transcription"/>
    <property type="evidence" value="ECO:0007669"/>
    <property type="project" value="TreeGrafter"/>
</dbReference>
<dbReference type="PANTHER" id="PTHR33202">
    <property type="entry name" value="ZINC UPTAKE REGULATION PROTEIN"/>
    <property type="match status" value="1"/>
</dbReference>
<evidence type="ECO:0000256" key="5">
    <source>
        <dbReference type="ARBA" id="ARBA00023125"/>
    </source>
</evidence>
<evidence type="ECO:0000256" key="3">
    <source>
        <dbReference type="ARBA" id="ARBA00022833"/>
    </source>
</evidence>
<dbReference type="EMBL" id="CAEZVB010000041">
    <property type="protein sequence ID" value="CAB4622731.1"/>
    <property type="molecule type" value="Genomic_DNA"/>
</dbReference>
<dbReference type="EMBL" id="CAFBMO010000042">
    <property type="protein sequence ID" value="CAB4910139.1"/>
    <property type="molecule type" value="Genomic_DNA"/>
</dbReference>
<dbReference type="GO" id="GO:0003700">
    <property type="term" value="F:DNA-binding transcription factor activity"/>
    <property type="evidence" value="ECO:0007669"/>
    <property type="project" value="InterPro"/>
</dbReference>
<keyword evidence="3" id="KW-0862">Zinc</keyword>
<evidence type="ECO:0000256" key="2">
    <source>
        <dbReference type="ARBA" id="ARBA00022491"/>
    </source>
</evidence>
<dbReference type="GO" id="GO:0008270">
    <property type="term" value="F:zinc ion binding"/>
    <property type="evidence" value="ECO:0007669"/>
    <property type="project" value="TreeGrafter"/>
</dbReference>